<dbReference type="SFLD" id="SFLDS00003">
    <property type="entry name" value="Haloacid_Dehalogenase"/>
    <property type="match status" value="1"/>
</dbReference>
<proteinExistence type="predicted"/>
<dbReference type="SUPFAM" id="SSF56784">
    <property type="entry name" value="HAD-like"/>
    <property type="match status" value="1"/>
</dbReference>
<gene>
    <name evidence="1" type="ORF">SAMN06269250_6086</name>
</gene>
<name>A0A286GSA8_9BACT</name>
<dbReference type="Proteomes" id="UP000219452">
    <property type="component" value="Unassembled WGS sequence"/>
</dbReference>
<dbReference type="SFLD" id="SFLDG01129">
    <property type="entry name" value="C1.5:_HAD__Beta-PGM__Phosphata"/>
    <property type="match status" value="1"/>
</dbReference>
<dbReference type="PRINTS" id="PR00413">
    <property type="entry name" value="HADHALOGNASE"/>
</dbReference>
<dbReference type="PANTHER" id="PTHR43611">
    <property type="entry name" value="ALPHA-D-GLUCOSE 1-PHOSPHATE PHOSPHATASE"/>
    <property type="match status" value="1"/>
</dbReference>
<keyword evidence="2" id="KW-1185">Reference proteome</keyword>
<reference evidence="2" key="1">
    <citation type="submission" date="2017-09" db="EMBL/GenBank/DDBJ databases">
        <authorList>
            <person name="Varghese N."/>
            <person name="Submissions S."/>
        </authorList>
    </citation>
    <scope>NUCLEOTIDE SEQUENCE [LARGE SCALE GENOMIC DNA]</scope>
    <source>
        <strain evidence="2">DSM 29961</strain>
    </source>
</reference>
<dbReference type="AlphaFoldDB" id="A0A286GSA8"/>
<evidence type="ECO:0000313" key="2">
    <source>
        <dbReference type="Proteomes" id="UP000219452"/>
    </source>
</evidence>
<organism evidence="1 2">
    <name type="scientific">Spirosoma fluviale</name>
    <dbReference type="NCBI Taxonomy" id="1597977"/>
    <lineage>
        <taxon>Bacteria</taxon>
        <taxon>Pseudomonadati</taxon>
        <taxon>Bacteroidota</taxon>
        <taxon>Cytophagia</taxon>
        <taxon>Cytophagales</taxon>
        <taxon>Cytophagaceae</taxon>
        <taxon>Spirosoma</taxon>
    </lineage>
</organism>
<protein>
    <submittedName>
        <fullName evidence="1">Putative hydrolase of the HAD superfamily</fullName>
    </submittedName>
</protein>
<dbReference type="Gene3D" id="1.10.150.240">
    <property type="entry name" value="Putative phosphatase, domain 2"/>
    <property type="match status" value="1"/>
</dbReference>
<dbReference type="InterPro" id="IPR023198">
    <property type="entry name" value="PGP-like_dom2"/>
</dbReference>
<dbReference type="InterPro" id="IPR006439">
    <property type="entry name" value="HAD-SF_hydro_IA"/>
</dbReference>
<dbReference type="InterPro" id="IPR036412">
    <property type="entry name" value="HAD-like_sf"/>
</dbReference>
<dbReference type="CDD" id="cd02603">
    <property type="entry name" value="HAD_sEH-N_like"/>
    <property type="match status" value="1"/>
</dbReference>
<dbReference type="PANTHER" id="PTHR43611:SF3">
    <property type="entry name" value="FLAVIN MONONUCLEOTIDE HYDROLASE 1, CHLOROPLATIC"/>
    <property type="match status" value="1"/>
</dbReference>
<dbReference type="Pfam" id="PF00702">
    <property type="entry name" value="Hydrolase"/>
    <property type="match status" value="1"/>
</dbReference>
<dbReference type="GO" id="GO:0016787">
    <property type="term" value="F:hydrolase activity"/>
    <property type="evidence" value="ECO:0007669"/>
    <property type="project" value="UniProtKB-KW"/>
</dbReference>
<sequence>MEFLPNKSILKNLIFDLGDVIIPIDLTAPIRNFAMLANLPEDDVRALWMEHNLVGQYETGVIDDEAFRAHVRKMLKERTNESDDWADEVIDTAWNTILLDLPVERIERIKELDSNYRLFLLSNTSPIHIRQVNKVLKGMNQPTLEELFERVFYSYEVQLLKPAPEIYQHVLNEAGLVAEQTAFFDDNAANIKAAAELGIQAVHIQPPLTILDYLKDI</sequence>
<keyword evidence="1" id="KW-0378">Hydrolase</keyword>
<dbReference type="OrthoDB" id="9797415at2"/>
<dbReference type="EMBL" id="OCNH01000008">
    <property type="protein sequence ID" value="SOD98441.1"/>
    <property type="molecule type" value="Genomic_DNA"/>
</dbReference>
<accession>A0A286GSA8</accession>
<dbReference type="NCBIfam" id="TIGR01509">
    <property type="entry name" value="HAD-SF-IA-v3"/>
    <property type="match status" value="1"/>
</dbReference>
<dbReference type="Gene3D" id="3.40.50.1000">
    <property type="entry name" value="HAD superfamily/HAD-like"/>
    <property type="match status" value="1"/>
</dbReference>
<dbReference type="InterPro" id="IPR023214">
    <property type="entry name" value="HAD_sf"/>
</dbReference>
<evidence type="ECO:0000313" key="1">
    <source>
        <dbReference type="EMBL" id="SOD98441.1"/>
    </source>
</evidence>
<dbReference type="RefSeq" id="WP_097131272.1">
    <property type="nucleotide sequence ID" value="NZ_OCNH01000008.1"/>
</dbReference>